<sequence>MPHRLSLTLIFFSIILFQISYIYTTPIISGTTTHIIDENDDEYQHAYNGFIYYIKNILDERNIYEQATLLNQLREYLNRMCIAGTFGPSHADACQRIADVIHQTYIHNHRNDDENNDTSNETHGIQKRFFCNGFIGCKNVSG</sequence>
<dbReference type="EMBL" id="CAJNOU010000162">
    <property type="protein sequence ID" value="CAF0895224.1"/>
    <property type="molecule type" value="Genomic_DNA"/>
</dbReference>
<dbReference type="Proteomes" id="UP000663870">
    <property type="component" value="Unassembled WGS sequence"/>
</dbReference>
<dbReference type="Proteomes" id="UP000663889">
    <property type="component" value="Unassembled WGS sequence"/>
</dbReference>
<accession>A0A819BV26</accession>
<keyword evidence="10" id="KW-1185">Reference proteome</keyword>
<dbReference type="EMBL" id="CAJNOL010000221">
    <property type="protein sequence ID" value="CAF0942913.1"/>
    <property type="molecule type" value="Genomic_DNA"/>
</dbReference>
<dbReference type="EMBL" id="CAJNOH010000003">
    <property type="protein sequence ID" value="CAF0727528.1"/>
    <property type="molecule type" value="Genomic_DNA"/>
</dbReference>
<dbReference type="EMBL" id="CAJNOL010000224">
    <property type="protein sequence ID" value="CAF0944839.1"/>
    <property type="molecule type" value="Genomic_DNA"/>
</dbReference>
<name>A0A819BV26_9BILA</name>
<protein>
    <submittedName>
        <fullName evidence="7">Uncharacterized protein</fullName>
    </submittedName>
</protein>
<evidence type="ECO:0000313" key="4">
    <source>
        <dbReference type="EMBL" id="CAF0906860.1"/>
    </source>
</evidence>
<reference evidence="7" key="1">
    <citation type="submission" date="2021-02" db="EMBL/GenBank/DDBJ databases">
        <authorList>
            <person name="Nowell W R."/>
        </authorList>
    </citation>
    <scope>NUCLEOTIDE SEQUENCE</scope>
</reference>
<evidence type="ECO:0000313" key="10">
    <source>
        <dbReference type="Proteomes" id="UP000663870"/>
    </source>
</evidence>
<gene>
    <name evidence="8" type="ORF">FNK824_LOCUS19001</name>
    <name evidence="7" type="ORF">JBS370_LOCUS15286</name>
    <name evidence="5" type="ORF">JXQ802_LOCUS11258</name>
    <name evidence="6" type="ORF">JXQ802_LOCUS11360</name>
    <name evidence="1" type="ORF">PYM288_LOCUS691</name>
    <name evidence="4" type="ORF">RFH988_LOCUS9274</name>
    <name evidence="3" type="ORF">SEV965_LOCUS5345</name>
    <name evidence="2" type="ORF">ZHD862_LOCUS3158</name>
</gene>
<organism evidence="7 9">
    <name type="scientific">Rotaria sordida</name>
    <dbReference type="NCBI Taxonomy" id="392033"/>
    <lineage>
        <taxon>Eukaryota</taxon>
        <taxon>Metazoa</taxon>
        <taxon>Spiralia</taxon>
        <taxon>Gnathifera</taxon>
        <taxon>Rotifera</taxon>
        <taxon>Eurotatoria</taxon>
        <taxon>Bdelloidea</taxon>
        <taxon>Philodinida</taxon>
        <taxon>Philodinidae</taxon>
        <taxon>Rotaria</taxon>
    </lineage>
</organism>
<dbReference type="Proteomes" id="UP000663882">
    <property type="component" value="Unassembled WGS sequence"/>
</dbReference>
<dbReference type="EMBL" id="CAJNOT010000067">
    <property type="protein sequence ID" value="CAF0816281.1"/>
    <property type="molecule type" value="Genomic_DNA"/>
</dbReference>
<dbReference type="Proteomes" id="UP000663854">
    <property type="component" value="Unassembled WGS sequence"/>
</dbReference>
<dbReference type="EMBL" id="CAJOBD010001448">
    <property type="protein sequence ID" value="CAF3800697.1"/>
    <property type="molecule type" value="Genomic_DNA"/>
</dbReference>
<evidence type="ECO:0000313" key="6">
    <source>
        <dbReference type="EMBL" id="CAF0944839.1"/>
    </source>
</evidence>
<evidence type="ECO:0000313" key="8">
    <source>
        <dbReference type="EMBL" id="CAF3870850.1"/>
    </source>
</evidence>
<dbReference type="OrthoDB" id="9999716at2759"/>
<dbReference type="Proteomes" id="UP000663874">
    <property type="component" value="Unassembled WGS sequence"/>
</dbReference>
<evidence type="ECO:0000313" key="5">
    <source>
        <dbReference type="EMBL" id="CAF0942913.1"/>
    </source>
</evidence>
<comment type="caution">
    <text evidence="7">The sequence shown here is derived from an EMBL/GenBank/DDBJ whole genome shotgun (WGS) entry which is preliminary data.</text>
</comment>
<dbReference type="EMBL" id="CAJOBE010003272">
    <property type="protein sequence ID" value="CAF3870850.1"/>
    <property type="molecule type" value="Genomic_DNA"/>
</dbReference>
<evidence type="ECO:0000313" key="2">
    <source>
        <dbReference type="EMBL" id="CAF0816281.1"/>
    </source>
</evidence>
<dbReference type="AlphaFoldDB" id="A0A819BV26"/>
<dbReference type="EMBL" id="CAJNOO010000326">
    <property type="protein sequence ID" value="CAF0906860.1"/>
    <property type="molecule type" value="Genomic_DNA"/>
</dbReference>
<evidence type="ECO:0000313" key="3">
    <source>
        <dbReference type="EMBL" id="CAF0895224.1"/>
    </source>
</evidence>
<evidence type="ECO:0000313" key="7">
    <source>
        <dbReference type="EMBL" id="CAF3800697.1"/>
    </source>
</evidence>
<proteinExistence type="predicted"/>
<evidence type="ECO:0000313" key="1">
    <source>
        <dbReference type="EMBL" id="CAF0727528.1"/>
    </source>
</evidence>
<dbReference type="Proteomes" id="UP000663864">
    <property type="component" value="Unassembled WGS sequence"/>
</dbReference>
<dbReference type="Proteomes" id="UP000663836">
    <property type="component" value="Unassembled WGS sequence"/>
</dbReference>
<evidence type="ECO:0000313" key="9">
    <source>
        <dbReference type="Proteomes" id="UP000663836"/>
    </source>
</evidence>